<dbReference type="SUPFAM" id="SSF48008">
    <property type="entry name" value="GntR ligand-binding domain-like"/>
    <property type="match status" value="1"/>
</dbReference>
<dbReference type="Proteomes" id="UP000602124">
    <property type="component" value="Unassembled WGS sequence"/>
</dbReference>
<dbReference type="InterPro" id="IPR011711">
    <property type="entry name" value="GntR_C"/>
</dbReference>
<dbReference type="CDD" id="cd07377">
    <property type="entry name" value="WHTH_GntR"/>
    <property type="match status" value="1"/>
</dbReference>
<sequence length="255" mass="27696">MSGESRSDHASAANAVADDLANEILTELTPGASLPSEAELAERFAVSRLTIREAVKLLAGRGLVELAKGKRAMVREPDGAAFADFLTAILHNDSKGLFDLVEVRLSLEVQSATLAAKRSNRAAIAAIENALQGMRDNVEAAMADDPDADRRFHDFDVGFHEAVALASGNRILGYLFEAMAVPLRQGIQISRRGHANRGHTLLDTIEWHQRILESIRAGNARAAGEAMRLHLKDTERDIRNALSSMADRPSRAQSR</sequence>
<dbReference type="PROSITE" id="PS50949">
    <property type="entry name" value="HTH_GNTR"/>
    <property type="match status" value="1"/>
</dbReference>
<reference evidence="5" key="1">
    <citation type="submission" date="2020-12" db="EMBL/GenBank/DDBJ databases">
        <title>Devosia sp. MSA67 isolated from Mo River.</title>
        <authorList>
            <person name="Ma F."/>
            <person name="Zi Z."/>
        </authorList>
    </citation>
    <scope>NUCLEOTIDE SEQUENCE</scope>
    <source>
        <strain evidence="5">MSA67</strain>
    </source>
</reference>
<keyword evidence="6" id="KW-1185">Reference proteome</keyword>
<evidence type="ECO:0000256" key="3">
    <source>
        <dbReference type="ARBA" id="ARBA00023163"/>
    </source>
</evidence>
<evidence type="ECO:0000256" key="1">
    <source>
        <dbReference type="ARBA" id="ARBA00023015"/>
    </source>
</evidence>
<accession>A0A934MFV7</accession>
<dbReference type="RefSeq" id="WP_198874517.1">
    <property type="nucleotide sequence ID" value="NZ_JAEKMH010000001.1"/>
</dbReference>
<evidence type="ECO:0000313" key="6">
    <source>
        <dbReference type="Proteomes" id="UP000602124"/>
    </source>
</evidence>
<dbReference type="PANTHER" id="PTHR43537">
    <property type="entry name" value="TRANSCRIPTIONAL REGULATOR, GNTR FAMILY"/>
    <property type="match status" value="1"/>
</dbReference>
<protein>
    <submittedName>
        <fullName evidence="5">FadR family transcriptional regulator</fullName>
    </submittedName>
</protein>
<dbReference type="PANTHER" id="PTHR43537:SF44">
    <property type="entry name" value="GNTR FAMILY REGULATORY PROTEIN"/>
    <property type="match status" value="1"/>
</dbReference>
<keyword evidence="1" id="KW-0805">Transcription regulation</keyword>
<name>A0A934MFV7_9HYPH</name>
<dbReference type="Pfam" id="PF00392">
    <property type="entry name" value="GntR"/>
    <property type="match status" value="1"/>
</dbReference>
<dbReference type="SMART" id="SM00895">
    <property type="entry name" value="FCD"/>
    <property type="match status" value="1"/>
</dbReference>
<proteinExistence type="predicted"/>
<gene>
    <name evidence="5" type="ORF">JEQ47_00950</name>
</gene>
<comment type="caution">
    <text evidence="5">The sequence shown here is derived from an EMBL/GenBank/DDBJ whole genome shotgun (WGS) entry which is preliminary data.</text>
</comment>
<dbReference type="Gene3D" id="1.20.120.530">
    <property type="entry name" value="GntR ligand-binding domain-like"/>
    <property type="match status" value="1"/>
</dbReference>
<dbReference type="InterPro" id="IPR000524">
    <property type="entry name" value="Tscrpt_reg_HTH_GntR"/>
</dbReference>
<dbReference type="SMART" id="SM00345">
    <property type="entry name" value="HTH_GNTR"/>
    <property type="match status" value="1"/>
</dbReference>
<keyword evidence="2" id="KW-0238">DNA-binding</keyword>
<dbReference type="Gene3D" id="1.10.10.10">
    <property type="entry name" value="Winged helix-like DNA-binding domain superfamily/Winged helix DNA-binding domain"/>
    <property type="match status" value="1"/>
</dbReference>
<dbReference type="Pfam" id="PF07729">
    <property type="entry name" value="FCD"/>
    <property type="match status" value="1"/>
</dbReference>
<evidence type="ECO:0000259" key="4">
    <source>
        <dbReference type="PROSITE" id="PS50949"/>
    </source>
</evidence>
<dbReference type="GO" id="GO:0003700">
    <property type="term" value="F:DNA-binding transcription factor activity"/>
    <property type="evidence" value="ECO:0007669"/>
    <property type="project" value="InterPro"/>
</dbReference>
<organism evidence="5 6">
    <name type="scientific">Devosia sediminis</name>
    <dbReference type="NCBI Taxonomy" id="2798801"/>
    <lineage>
        <taxon>Bacteria</taxon>
        <taxon>Pseudomonadati</taxon>
        <taxon>Pseudomonadota</taxon>
        <taxon>Alphaproteobacteria</taxon>
        <taxon>Hyphomicrobiales</taxon>
        <taxon>Devosiaceae</taxon>
        <taxon>Devosia</taxon>
    </lineage>
</organism>
<evidence type="ECO:0000313" key="5">
    <source>
        <dbReference type="EMBL" id="MBJ3783272.1"/>
    </source>
</evidence>
<keyword evidence="3" id="KW-0804">Transcription</keyword>
<dbReference type="AlphaFoldDB" id="A0A934MFV7"/>
<dbReference type="InterPro" id="IPR036390">
    <property type="entry name" value="WH_DNA-bd_sf"/>
</dbReference>
<dbReference type="InterPro" id="IPR008920">
    <property type="entry name" value="TF_FadR/GntR_C"/>
</dbReference>
<dbReference type="GO" id="GO:0003677">
    <property type="term" value="F:DNA binding"/>
    <property type="evidence" value="ECO:0007669"/>
    <property type="project" value="UniProtKB-KW"/>
</dbReference>
<evidence type="ECO:0000256" key="2">
    <source>
        <dbReference type="ARBA" id="ARBA00023125"/>
    </source>
</evidence>
<dbReference type="PRINTS" id="PR00035">
    <property type="entry name" value="HTHGNTR"/>
</dbReference>
<dbReference type="SUPFAM" id="SSF46785">
    <property type="entry name" value="Winged helix' DNA-binding domain"/>
    <property type="match status" value="1"/>
</dbReference>
<dbReference type="EMBL" id="JAEKMH010000001">
    <property type="protein sequence ID" value="MBJ3783272.1"/>
    <property type="molecule type" value="Genomic_DNA"/>
</dbReference>
<feature type="domain" description="HTH gntR-type" evidence="4">
    <location>
        <begin position="10"/>
        <end position="77"/>
    </location>
</feature>
<dbReference type="InterPro" id="IPR036388">
    <property type="entry name" value="WH-like_DNA-bd_sf"/>
</dbReference>